<keyword evidence="3 7" id="KW-0375">Hydrogen ion transport</keyword>
<comment type="function">
    <text evidence="7">F(1)F(0) ATP synthase produces ATP from ADP in the presence of a proton or sodium gradient. F-type ATPases consist of two structural domains, F(1) containing the extramembraneous catalytic core and F(0) containing the membrane proton channel, linked together by a central stalk and a peripheral stalk. During catalysis, ATP synthesis in the catalytic domain of F(1) is coupled via a rotary mechanism of the central stalk subunits to proton translocation.</text>
</comment>
<keyword evidence="2 7" id="KW-0813">Transport</keyword>
<dbReference type="HAMAP" id="MF_01416">
    <property type="entry name" value="ATP_synth_delta_bact"/>
    <property type="match status" value="1"/>
</dbReference>
<reference evidence="9 10" key="1">
    <citation type="submission" date="2015-10" db="EMBL/GenBank/DDBJ databases">
        <title>Metagenome-Assembled Genomes uncover a global brackish microbiome.</title>
        <authorList>
            <person name="Hugerth L.W."/>
            <person name="Larsson J."/>
            <person name="Alneberg J."/>
            <person name="Lindh M.V."/>
            <person name="Legrand C."/>
            <person name="Pinhassi J."/>
            <person name="Andersson A.F."/>
        </authorList>
    </citation>
    <scope>NUCLEOTIDE SEQUENCE [LARGE SCALE GENOMIC DNA]</scope>
    <source>
        <strain evidence="9">BACL2 MAG-120802-bin41</strain>
    </source>
</reference>
<dbReference type="InterPro" id="IPR026015">
    <property type="entry name" value="ATP_synth_OSCP/delta_N_sf"/>
</dbReference>
<evidence type="ECO:0000256" key="8">
    <source>
        <dbReference type="SAM" id="Coils"/>
    </source>
</evidence>
<organism evidence="9 10">
    <name type="scientific">Actinobacteria bacterium BACL2 MAG-120802-bin41</name>
    <dbReference type="NCBI Taxonomy" id="1655568"/>
    <lineage>
        <taxon>Bacteria</taxon>
        <taxon>Bacillati</taxon>
        <taxon>Actinomycetota</taxon>
        <taxon>Actinomycetes</taxon>
        <taxon>Actinomycetes incertae sedis</taxon>
        <taxon>ac1 cluster</taxon>
    </lineage>
</organism>
<evidence type="ECO:0000256" key="2">
    <source>
        <dbReference type="ARBA" id="ARBA00022448"/>
    </source>
</evidence>
<dbReference type="NCBIfam" id="TIGR01145">
    <property type="entry name" value="ATP_synt_delta"/>
    <property type="match status" value="1"/>
</dbReference>
<dbReference type="Pfam" id="PF00213">
    <property type="entry name" value="OSCP"/>
    <property type="match status" value="1"/>
</dbReference>
<evidence type="ECO:0000256" key="4">
    <source>
        <dbReference type="ARBA" id="ARBA00023065"/>
    </source>
</evidence>
<comment type="subcellular location">
    <subcellularLocation>
        <location evidence="7">Cell membrane</location>
        <topology evidence="7">Peripheral membrane protein</topology>
    </subcellularLocation>
    <subcellularLocation>
        <location evidence="1">Membrane</location>
    </subcellularLocation>
</comment>
<dbReference type="EMBL" id="LIAS01000092">
    <property type="protein sequence ID" value="KRO30584.1"/>
    <property type="molecule type" value="Genomic_DNA"/>
</dbReference>
<dbReference type="InterPro" id="IPR000711">
    <property type="entry name" value="ATPase_OSCP/dsu"/>
</dbReference>
<comment type="similarity">
    <text evidence="7">Belongs to the ATPase delta chain family.</text>
</comment>
<dbReference type="PRINTS" id="PR00125">
    <property type="entry name" value="ATPASEDELTA"/>
</dbReference>
<accession>A0A0R2NXE4</accession>
<dbReference type="SUPFAM" id="SSF47928">
    <property type="entry name" value="N-terminal domain of the delta subunit of the F1F0-ATP synthase"/>
    <property type="match status" value="1"/>
</dbReference>
<evidence type="ECO:0000313" key="10">
    <source>
        <dbReference type="Proteomes" id="UP000053941"/>
    </source>
</evidence>
<dbReference type="AlphaFoldDB" id="A0A0R2NXE4"/>
<keyword evidence="7" id="KW-1003">Cell membrane</keyword>
<dbReference type="GO" id="GO:0045259">
    <property type="term" value="C:proton-transporting ATP synthase complex"/>
    <property type="evidence" value="ECO:0007669"/>
    <property type="project" value="UniProtKB-KW"/>
</dbReference>
<keyword evidence="6 7" id="KW-0066">ATP synthesis</keyword>
<evidence type="ECO:0000256" key="6">
    <source>
        <dbReference type="ARBA" id="ARBA00023310"/>
    </source>
</evidence>
<gene>
    <name evidence="7" type="primary">atpH</name>
    <name evidence="9" type="ORF">ABR60_01700</name>
</gene>
<name>A0A0R2NXE4_9ACTN</name>
<protein>
    <recommendedName>
        <fullName evidence="7">ATP synthase subunit delta</fullName>
    </recommendedName>
    <alternativeName>
        <fullName evidence="7">ATP synthase F(1) sector subunit delta</fullName>
    </alternativeName>
    <alternativeName>
        <fullName evidence="7">F-type ATPase subunit delta</fullName>
        <shortName evidence="7">F-ATPase subunit delta</shortName>
    </alternativeName>
</protein>
<evidence type="ECO:0000256" key="1">
    <source>
        <dbReference type="ARBA" id="ARBA00004370"/>
    </source>
</evidence>
<dbReference type="GO" id="GO:0046933">
    <property type="term" value="F:proton-transporting ATP synthase activity, rotational mechanism"/>
    <property type="evidence" value="ECO:0007669"/>
    <property type="project" value="UniProtKB-UniRule"/>
</dbReference>
<keyword evidence="7" id="KW-0139">CF(1)</keyword>
<dbReference type="PANTHER" id="PTHR11910">
    <property type="entry name" value="ATP SYNTHASE DELTA CHAIN"/>
    <property type="match status" value="1"/>
</dbReference>
<feature type="coiled-coil region" evidence="8">
    <location>
        <begin position="107"/>
        <end position="134"/>
    </location>
</feature>
<evidence type="ECO:0000256" key="3">
    <source>
        <dbReference type="ARBA" id="ARBA00022781"/>
    </source>
</evidence>
<dbReference type="NCBIfam" id="NF009967">
    <property type="entry name" value="PRK13430.1"/>
    <property type="match status" value="1"/>
</dbReference>
<evidence type="ECO:0000256" key="7">
    <source>
        <dbReference type="HAMAP-Rule" id="MF_01416"/>
    </source>
</evidence>
<comment type="caution">
    <text evidence="9">The sequence shown here is derived from an EMBL/GenBank/DDBJ whole genome shotgun (WGS) entry which is preliminary data.</text>
</comment>
<comment type="function">
    <text evidence="7">This protein is part of the stalk that links CF(0) to CF(1). It either transmits conformational changes from CF(0) to CF(1) or is implicated in proton conduction.</text>
</comment>
<evidence type="ECO:0000313" key="9">
    <source>
        <dbReference type="EMBL" id="KRO30584.1"/>
    </source>
</evidence>
<keyword evidence="8" id="KW-0175">Coiled coil</keyword>
<dbReference type="GO" id="GO:0005886">
    <property type="term" value="C:plasma membrane"/>
    <property type="evidence" value="ECO:0007669"/>
    <property type="project" value="UniProtKB-SubCell"/>
</dbReference>
<dbReference type="Gene3D" id="1.10.520.20">
    <property type="entry name" value="N-terminal domain of the delta subunit of the F1F0-ATP synthase"/>
    <property type="match status" value="1"/>
</dbReference>
<sequence length="275" mass="29267">MAALGGASRQSLIAARKSLDELLKGLSAADASALSAHLFTVVTTLDSSTPLRRALTDNSRDANSKAELAKELFGKSTSDLTIKLLISLTALRWSSPSNLGDVIEQLAVEAEASVANQNNELDRLEEEIFQFSRIVASDLELRQILNSAKYSGEGKRVLVAKLLASKVSPSTSRLLASLVSGMRGRSIERTIAFYASAAAARKMRVIAHVKSAVELSQGQKDKLASSLSGKIGQPVRLNVELDPKVLGGLSIRFADELIDATIVNRLADAGRALAV</sequence>
<dbReference type="Proteomes" id="UP000053941">
    <property type="component" value="Unassembled WGS sequence"/>
</dbReference>
<keyword evidence="5 7" id="KW-0472">Membrane</keyword>
<evidence type="ECO:0000256" key="5">
    <source>
        <dbReference type="ARBA" id="ARBA00023136"/>
    </source>
</evidence>
<keyword evidence="4 7" id="KW-0406">Ion transport</keyword>
<proteinExistence type="inferred from homology"/>